<feature type="compositionally biased region" description="Low complexity" evidence="1">
    <location>
        <begin position="428"/>
        <end position="437"/>
    </location>
</feature>
<feature type="chain" id="PRO_5042046129" description="DUF7371 domain-containing protein" evidence="2">
    <location>
        <begin position="18"/>
        <end position="926"/>
    </location>
</feature>
<feature type="compositionally biased region" description="Polar residues" evidence="1">
    <location>
        <begin position="328"/>
        <end position="338"/>
    </location>
</feature>
<dbReference type="Proteomes" id="UP001243330">
    <property type="component" value="Unassembled WGS sequence"/>
</dbReference>
<evidence type="ECO:0000313" key="4">
    <source>
        <dbReference type="EMBL" id="KAK1854781.1"/>
    </source>
</evidence>
<comment type="caution">
    <text evidence="4">The sequence shown here is derived from an EMBL/GenBank/DDBJ whole genome shotgun (WGS) entry which is preliminary data.</text>
</comment>
<proteinExistence type="predicted"/>
<organism evidence="4 5">
    <name type="scientific">Colletotrichum chrysophilum</name>
    <dbReference type="NCBI Taxonomy" id="1836956"/>
    <lineage>
        <taxon>Eukaryota</taxon>
        <taxon>Fungi</taxon>
        <taxon>Dikarya</taxon>
        <taxon>Ascomycota</taxon>
        <taxon>Pezizomycotina</taxon>
        <taxon>Sordariomycetes</taxon>
        <taxon>Hypocreomycetidae</taxon>
        <taxon>Glomerellales</taxon>
        <taxon>Glomerellaceae</taxon>
        <taxon>Colletotrichum</taxon>
        <taxon>Colletotrichum gloeosporioides species complex</taxon>
    </lineage>
</organism>
<feature type="signal peptide" evidence="2">
    <location>
        <begin position="1"/>
        <end position="17"/>
    </location>
</feature>
<dbReference type="InterPro" id="IPR055795">
    <property type="entry name" value="DUF7371"/>
</dbReference>
<protein>
    <recommendedName>
        <fullName evidence="3">DUF7371 domain-containing protein</fullName>
    </recommendedName>
</protein>
<evidence type="ECO:0000313" key="5">
    <source>
        <dbReference type="Proteomes" id="UP001243330"/>
    </source>
</evidence>
<feature type="compositionally biased region" description="Low complexity" evidence="1">
    <location>
        <begin position="559"/>
        <end position="570"/>
    </location>
</feature>
<gene>
    <name evidence="4" type="ORF">CCHR01_02592</name>
</gene>
<feature type="compositionally biased region" description="Polar residues" evidence="1">
    <location>
        <begin position="387"/>
        <end position="396"/>
    </location>
</feature>
<evidence type="ECO:0000256" key="2">
    <source>
        <dbReference type="SAM" id="SignalP"/>
    </source>
</evidence>
<feature type="domain" description="DUF7371" evidence="3">
    <location>
        <begin position="708"/>
        <end position="891"/>
    </location>
</feature>
<keyword evidence="2" id="KW-0732">Signal</keyword>
<reference evidence="4" key="1">
    <citation type="submission" date="2023-01" db="EMBL/GenBank/DDBJ databases">
        <title>Colletotrichum chrysophilum M932 genome sequence.</title>
        <authorList>
            <person name="Baroncelli R."/>
        </authorList>
    </citation>
    <scope>NUCLEOTIDE SEQUENCE</scope>
    <source>
        <strain evidence="4">M932</strain>
    </source>
</reference>
<feature type="compositionally biased region" description="Low complexity" evidence="1">
    <location>
        <begin position="447"/>
        <end position="474"/>
    </location>
</feature>
<feature type="compositionally biased region" description="Low complexity" evidence="1">
    <location>
        <begin position="513"/>
        <end position="551"/>
    </location>
</feature>
<feature type="region of interest" description="Disordered" evidence="1">
    <location>
        <begin position="260"/>
        <end position="344"/>
    </location>
</feature>
<dbReference type="EMBL" id="JAQOWY010000031">
    <property type="protein sequence ID" value="KAK1854781.1"/>
    <property type="molecule type" value="Genomic_DNA"/>
</dbReference>
<dbReference type="AlphaFoldDB" id="A0AAD9AUG5"/>
<accession>A0AAD9AUG5</accession>
<feature type="region of interest" description="Disordered" evidence="1">
    <location>
        <begin position="513"/>
        <end position="570"/>
    </location>
</feature>
<dbReference type="Pfam" id="PF24086">
    <property type="entry name" value="DUF7371"/>
    <property type="match status" value="1"/>
</dbReference>
<feature type="region of interest" description="Disordered" evidence="1">
    <location>
        <begin position="369"/>
        <end position="496"/>
    </location>
</feature>
<sequence>MRARVIGGLAALGVALASTCPTLTRTVYIPVVAQPTSLPPTTITIDAYTPGSSQYTGPKPWESGPIITSTVYIAPTPDSSIASIPGNVDGNPPATTLTGGQVTPGAPGGNGQGTTTVYTFPAGQTPPSFPWNPTDPGTNSDGVVVFSTTLYNTRPGSGGTPTVDALVTCFTVTFPSATDSGNTPGAPVGGGSVSTVVVPTMVPGPDGSLSYSLQTLLSSFPPGVGNGVPPATVVTTTYTMPAGVQDPTAGTPIIATLTLTFPQPPATGGSQPPASPGVPGSAPSGPATITVIEPPGVSGSAPSDPATVTVIQPPGAPGSSPSGPATITVIQPNPSSPGISGPAVPVGPSTVTVVQPSASSPAGSIVTVFMTSDTPPAGDVPGGPGSILSQTISPSDSIPGGYGDSSPSAGLPSAITVTLPAGSGSGSGSDSASQGPGNASPVTVTVPAGSGSDAGSGSQDPAGAAPVTVTVPAGSSPSSILGGYSDPAQVTASPGPLGSPSVVTLWPTAQTDAAAPAAPTDAATAVGSAQPGAASTSSCTSTLTPQPTPTAVSSMEPISPSLPVPSSTETSSSLLTSTLVNVISEATTTYSFPFESLVTSISVITVSPADPGNAAGGSPPSASVSTSASTSASASASASASVIVSASTIASAGGNVQSSLVLSTLVQVITTTPTPTAGAALERRAFQKRQNATAPISAATPMCTGTTEVGTLSLDFDDLSVGPVYNPYHRFWFSKGFLVGPPPSDPYLPSSGGRLVEFVPPMLSNTTGFSGDTAQIGMGKTASSPCFQFDFYGINLGCDSRIAGQLCEFTFTGYQWNATQSNETEFASQTAWVPSCPAMKECPLTVFKATGFSGLSSITVTLRVDGQPRTWWADDLLVGWSKNDCESATCRQQTGVDAVTIDNGPVWYWTSLGMRLLKPSRVSKHL</sequence>
<feature type="compositionally biased region" description="Low complexity" evidence="1">
    <location>
        <begin position="268"/>
        <end position="287"/>
    </location>
</feature>
<evidence type="ECO:0000259" key="3">
    <source>
        <dbReference type="Pfam" id="PF24086"/>
    </source>
</evidence>
<name>A0AAD9AUG5_9PEZI</name>
<keyword evidence="5" id="KW-1185">Reference proteome</keyword>
<evidence type="ECO:0000256" key="1">
    <source>
        <dbReference type="SAM" id="MobiDB-lite"/>
    </source>
</evidence>